<keyword evidence="2" id="KW-1185">Reference proteome</keyword>
<name>A0A1R3L343_9ROSI</name>
<protein>
    <submittedName>
        <fullName evidence="1">Protease protein</fullName>
    </submittedName>
</protein>
<organism evidence="1 2">
    <name type="scientific">Corchorus olitorius</name>
    <dbReference type="NCBI Taxonomy" id="93759"/>
    <lineage>
        <taxon>Eukaryota</taxon>
        <taxon>Viridiplantae</taxon>
        <taxon>Streptophyta</taxon>
        <taxon>Embryophyta</taxon>
        <taxon>Tracheophyta</taxon>
        <taxon>Spermatophyta</taxon>
        <taxon>Magnoliopsida</taxon>
        <taxon>eudicotyledons</taxon>
        <taxon>Gunneridae</taxon>
        <taxon>Pentapetalae</taxon>
        <taxon>rosids</taxon>
        <taxon>malvids</taxon>
        <taxon>Malvales</taxon>
        <taxon>Malvaceae</taxon>
        <taxon>Grewioideae</taxon>
        <taxon>Apeibeae</taxon>
        <taxon>Corchorus</taxon>
    </lineage>
</organism>
<keyword evidence="1" id="KW-0645">Protease</keyword>
<sequence>RGGKILLMQQRGEKAGVKAVAGTDGVDHRDRATRLLQAVLTLPAARALRTAFHHAAAAPAEPLRQLVRTGVQIICATQPERFDFIEQQPVALRQPAGDLHAYLIAPALRRPAGIDGGDKPALMQFGQQLRIVVIQLQAEKRAAQQHDIAAAGLRRELAQHVLRAEPHNVTEIAEERSLVIGVRNANGERGFAGVACPVRRAVRKMARQPCAEAVITLISDGAMAHLHRFQRQRAVARRTARTQLTVLQHHFGAALRPAVQRTHDDIDIDIAHH</sequence>
<feature type="non-terminal residue" evidence="1">
    <location>
        <position position="1"/>
    </location>
</feature>
<proteinExistence type="predicted"/>
<keyword evidence="1" id="KW-0378">Hydrolase</keyword>
<evidence type="ECO:0000313" key="1">
    <source>
        <dbReference type="EMBL" id="OMP13727.1"/>
    </source>
</evidence>
<dbReference type="GO" id="GO:0006508">
    <property type="term" value="P:proteolysis"/>
    <property type="evidence" value="ECO:0007669"/>
    <property type="project" value="UniProtKB-KW"/>
</dbReference>
<evidence type="ECO:0000313" key="2">
    <source>
        <dbReference type="Proteomes" id="UP000187203"/>
    </source>
</evidence>
<accession>A0A1R3L343</accession>
<dbReference type="AlphaFoldDB" id="A0A1R3L343"/>
<dbReference type="EMBL" id="AWUE01003437">
    <property type="protein sequence ID" value="OMP13727.1"/>
    <property type="molecule type" value="Genomic_DNA"/>
</dbReference>
<dbReference type="GO" id="GO:0008233">
    <property type="term" value="F:peptidase activity"/>
    <property type="evidence" value="ECO:0007669"/>
    <property type="project" value="UniProtKB-KW"/>
</dbReference>
<gene>
    <name evidence="1" type="ORF">COLO4_01075</name>
</gene>
<comment type="caution">
    <text evidence="1">The sequence shown here is derived from an EMBL/GenBank/DDBJ whole genome shotgun (WGS) entry which is preliminary data.</text>
</comment>
<reference evidence="2" key="1">
    <citation type="submission" date="2013-09" db="EMBL/GenBank/DDBJ databases">
        <title>Corchorus olitorius genome sequencing.</title>
        <authorList>
            <person name="Alam M."/>
            <person name="Haque M.S."/>
            <person name="Islam M.S."/>
            <person name="Emdad E.M."/>
            <person name="Islam M.M."/>
            <person name="Ahmed B."/>
            <person name="Halim A."/>
            <person name="Hossen Q.M.M."/>
            <person name="Hossain M.Z."/>
            <person name="Ahmed R."/>
            <person name="Khan M.M."/>
            <person name="Islam R."/>
            <person name="Rashid M.M."/>
            <person name="Khan S.A."/>
            <person name="Rahman M.S."/>
            <person name="Alam M."/>
            <person name="Yahiya A.S."/>
            <person name="Khan M.S."/>
            <person name="Azam M.S."/>
            <person name="Haque T."/>
            <person name="Lashkar M.Z.H."/>
            <person name="Akhand A.I."/>
            <person name="Morshed G."/>
            <person name="Roy S."/>
            <person name="Uddin K.S."/>
            <person name="Rabeya T."/>
            <person name="Hossain A.S."/>
            <person name="Chowdhury A."/>
            <person name="Snigdha A.R."/>
            <person name="Mortoza M.S."/>
            <person name="Matin S.A."/>
            <person name="Hoque S.M.E."/>
            <person name="Islam M.K."/>
            <person name="Roy D.K."/>
            <person name="Haider R."/>
            <person name="Moosa M.M."/>
            <person name="Elias S.M."/>
            <person name="Hasan A.M."/>
            <person name="Jahan S."/>
            <person name="Shafiuddin M."/>
            <person name="Mahmood N."/>
            <person name="Shommy N.S."/>
        </authorList>
    </citation>
    <scope>NUCLEOTIDE SEQUENCE [LARGE SCALE GENOMIC DNA]</scope>
    <source>
        <strain evidence="2">cv. O-4</strain>
    </source>
</reference>
<feature type="non-terminal residue" evidence="1">
    <location>
        <position position="273"/>
    </location>
</feature>
<dbReference type="Proteomes" id="UP000187203">
    <property type="component" value="Unassembled WGS sequence"/>
</dbReference>